<protein>
    <submittedName>
        <fullName evidence="1">Uncharacterized protein</fullName>
    </submittedName>
</protein>
<name>A0A1W1DZK4_9ZZZZ</name>
<reference evidence="1" key="1">
    <citation type="submission" date="2016-10" db="EMBL/GenBank/DDBJ databases">
        <authorList>
            <person name="de Groot N.N."/>
        </authorList>
    </citation>
    <scope>NUCLEOTIDE SEQUENCE</scope>
</reference>
<organism evidence="1">
    <name type="scientific">hydrothermal vent metagenome</name>
    <dbReference type="NCBI Taxonomy" id="652676"/>
    <lineage>
        <taxon>unclassified sequences</taxon>
        <taxon>metagenomes</taxon>
        <taxon>ecological metagenomes</taxon>
    </lineage>
</organism>
<dbReference type="EMBL" id="FPHY01000143">
    <property type="protein sequence ID" value="SFV87047.1"/>
    <property type="molecule type" value="Genomic_DNA"/>
</dbReference>
<sequence>METIIPKITDITPLCIAFEGKQQLEKEIEKKLKHWNISNTKFLIVRDQDSGDCAIIK</sequence>
<proteinExistence type="predicted"/>
<evidence type="ECO:0000313" key="1">
    <source>
        <dbReference type="EMBL" id="SFV87047.1"/>
    </source>
</evidence>
<accession>A0A1W1DZK4</accession>
<dbReference type="AlphaFoldDB" id="A0A1W1DZK4"/>
<gene>
    <name evidence="1" type="ORF">MNB_SUP05-SYMBIONT-4-366</name>
</gene>